<reference evidence="2 3" key="1">
    <citation type="journal article" date="2019" name="Nat. Ecol. Evol.">
        <title>Megaphylogeny resolves global patterns of mushroom evolution.</title>
        <authorList>
            <person name="Varga T."/>
            <person name="Krizsan K."/>
            <person name="Foldi C."/>
            <person name="Dima B."/>
            <person name="Sanchez-Garcia M."/>
            <person name="Sanchez-Ramirez S."/>
            <person name="Szollosi G.J."/>
            <person name="Szarkandi J.G."/>
            <person name="Papp V."/>
            <person name="Albert L."/>
            <person name="Andreopoulos W."/>
            <person name="Angelini C."/>
            <person name="Antonin V."/>
            <person name="Barry K.W."/>
            <person name="Bougher N.L."/>
            <person name="Buchanan P."/>
            <person name="Buyck B."/>
            <person name="Bense V."/>
            <person name="Catcheside P."/>
            <person name="Chovatia M."/>
            <person name="Cooper J."/>
            <person name="Damon W."/>
            <person name="Desjardin D."/>
            <person name="Finy P."/>
            <person name="Geml J."/>
            <person name="Haridas S."/>
            <person name="Hughes K."/>
            <person name="Justo A."/>
            <person name="Karasinski D."/>
            <person name="Kautmanova I."/>
            <person name="Kiss B."/>
            <person name="Kocsube S."/>
            <person name="Kotiranta H."/>
            <person name="LaButti K.M."/>
            <person name="Lechner B.E."/>
            <person name="Liimatainen K."/>
            <person name="Lipzen A."/>
            <person name="Lukacs Z."/>
            <person name="Mihaltcheva S."/>
            <person name="Morgado L.N."/>
            <person name="Niskanen T."/>
            <person name="Noordeloos M.E."/>
            <person name="Ohm R.A."/>
            <person name="Ortiz-Santana B."/>
            <person name="Ovrebo C."/>
            <person name="Racz N."/>
            <person name="Riley R."/>
            <person name="Savchenko A."/>
            <person name="Shiryaev A."/>
            <person name="Soop K."/>
            <person name="Spirin V."/>
            <person name="Szebenyi C."/>
            <person name="Tomsovsky M."/>
            <person name="Tulloss R.E."/>
            <person name="Uehling J."/>
            <person name="Grigoriev I.V."/>
            <person name="Vagvolgyi C."/>
            <person name="Papp T."/>
            <person name="Martin F.M."/>
            <person name="Miettinen O."/>
            <person name="Hibbett D.S."/>
            <person name="Nagy L.G."/>
        </authorList>
    </citation>
    <scope>NUCLEOTIDE SEQUENCE [LARGE SCALE GENOMIC DNA]</scope>
    <source>
        <strain evidence="2 3">HHB13444</strain>
    </source>
</reference>
<evidence type="ECO:0000256" key="1">
    <source>
        <dbReference type="SAM" id="MobiDB-lite"/>
    </source>
</evidence>
<evidence type="ECO:0000313" key="2">
    <source>
        <dbReference type="EMBL" id="TFK88329.1"/>
    </source>
</evidence>
<evidence type="ECO:0000313" key="3">
    <source>
        <dbReference type="Proteomes" id="UP000308197"/>
    </source>
</evidence>
<proteinExistence type="predicted"/>
<sequence length="645" mass="70137">MAHPEAPSGVLLALNMYVGVPYQHLDRTALVLGRLVVYAVHDDVVRAVVDWDVVGDAGDTPPFPQSSSTGEGFLLHFPPDLAQAPAQVVLSRCGDLLLQHSFRMPTFARARTVDLLCYDADDIQPSGPANVIMRDMLVIARPLMPLASFFRVDAIARFVDVDAAIYPLGDLPATATWGVGKLKDTLCVDDFAIEVWVVGRIEALRFEATMGAGTTVSITLGLLRECDRSRLVQLMRRSAPKTKAADITRECLTATAAVPTATTFRAFYDATDKYKSPPGMSTVAINDLIPGDIALVHMQPVHFPTRPVFPTLLPELTTDIFGYLDVKGLGSARCVNSTWDQYACAVLFHRVRRLTSDAITDYEGFIATLRTSRAVLGGLGALHVLFPAYPCPPFMEIFTPIHEYDEVLTFLRQCEDFNPARPPTMRTATAAGPAAVQQRRDESRSSPGDHQATQPTDLVAPRAGNRGVRRVAYLTKGSSAVFVIEATVDFATYSLPSEWNSALANYIGVYAYQSAYPDLTAAGRALVCDGKHRVPGPLQGVVQAWAKDGWQFSSEWLPWSPSGRCDGVTSVGCACARRFFGDHHCAGGVPLPVRSRIDGTVAYEEVWETTFWWRGGGMCTAECHEGVTSLRGGARVSLQPVLAGL</sequence>
<dbReference type="EMBL" id="ML211117">
    <property type="protein sequence ID" value="TFK88329.1"/>
    <property type="molecule type" value="Genomic_DNA"/>
</dbReference>
<dbReference type="AlphaFoldDB" id="A0A5C3PHH8"/>
<accession>A0A5C3PHH8</accession>
<dbReference type="SUPFAM" id="SSF81383">
    <property type="entry name" value="F-box domain"/>
    <property type="match status" value="1"/>
</dbReference>
<protein>
    <recommendedName>
        <fullName evidence="4">F-box domain-containing protein</fullName>
    </recommendedName>
</protein>
<feature type="compositionally biased region" description="Polar residues" evidence="1">
    <location>
        <begin position="445"/>
        <end position="456"/>
    </location>
</feature>
<name>A0A5C3PHH8_9APHY</name>
<feature type="region of interest" description="Disordered" evidence="1">
    <location>
        <begin position="421"/>
        <end position="461"/>
    </location>
</feature>
<feature type="compositionally biased region" description="Low complexity" evidence="1">
    <location>
        <begin position="423"/>
        <end position="435"/>
    </location>
</feature>
<organism evidence="2 3">
    <name type="scientific">Polyporus arcularius HHB13444</name>
    <dbReference type="NCBI Taxonomy" id="1314778"/>
    <lineage>
        <taxon>Eukaryota</taxon>
        <taxon>Fungi</taxon>
        <taxon>Dikarya</taxon>
        <taxon>Basidiomycota</taxon>
        <taxon>Agaricomycotina</taxon>
        <taxon>Agaricomycetes</taxon>
        <taxon>Polyporales</taxon>
        <taxon>Polyporaceae</taxon>
        <taxon>Polyporus</taxon>
    </lineage>
</organism>
<dbReference type="Proteomes" id="UP000308197">
    <property type="component" value="Unassembled WGS sequence"/>
</dbReference>
<dbReference type="InParanoid" id="A0A5C3PHH8"/>
<gene>
    <name evidence="2" type="ORF">K466DRAFT_598738</name>
</gene>
<dbReference type="InterPro" id="IPR036047">
    <property type="entry name" value="F-box-like_dom_sf"/>
</dbReference>
<keyword evidence="3" id="KW-1185">Reference proteome</keyword>
<evidence type="ECO:0008006" key="4">
    <source>
        <dbReference type="Google" id="ProtNLM"/>
    </source>
</evidence>